<dbReference type="AlphaFoldDB" id="A0AAV1UV26"/>
<gene>
    <name evidence="2" type="ORF">PM001_LOCUS22740</name>
    <name evidence="3" type="ORF">PM001_LOCUS22743</name>
</gene>
<evidence type="ECO:0000313" key="2">
    <source>
        <dbReference type="EMBL" id="CAK7937590.1"/>
    </source>
</evidence>
<feature type="compositionally biased region" description="Basic and acidic residues" evidence="1">
    <location>
        <begin position="7"/>
        <end position="19"/>
    </location>
</feature>
<name>A0AAV1UV26_9STRA</name>
<feature type="compositionally biased region" description="Low complexity" evidence="1">
    <location>
        <begin position="22"/>
        <end position="33"/>
    </location>
</feature>
<dbReference type="EMBL" id="CAKLBY020000227">
    <property type="protein sequence ID" value="CAK7937593.1"/>
    <property type="molecule type" value="Genomic_DNA"/>
</dbReference>
<sequence>MRCSAEAARKEVVRMRADEEGSSLAPAAGGPSPAAAVQQQAVLVVKSPRDEPEIGLIYSGESDDASDLKATPHASGSPGRTLQEPG</sequence>
<proteinExistence type="predicted"/>
<evidence type="ECO:0000313" key="3">
    <source>
        <dbReference type="EMBL" id="CAK7937593.1"/>
    </source>
</evidence>
<accession>A0AAV1UV26</accession>
<reference evidence="3" key="1">
    <citation type="submission" date="2024-01" db="EMBL/GenBank/DDBJ databases">
        <authorList>
            <person name="Webb A."/>
        </authorList>
    </citation>
    <scope>NUCLEOTIDE SEQUENCE</scope>
    <source>
        <strain evidence="3">Pm1</strain>
    </source>
</reference>
<comment type="caution">
    <text evidence="3">The sequence shown here is derived from an EMBL/GenBank/DDBJ whole genome shotgun (WGS) entry which is preliminary data.</text>
</comment>
<protein>
    <submittedName>
        <fullName evidence="3">Uncharacterized protein</fullName>
    </submittedName>
</protein>
<feature type="region of interest" description="Disordered" evidence="1">
    <location>
        <begin position="54"/>
        <end position="86"/>
    </location>
</feature>
<feature type="region of interest" description="Disordered" evidence="1">
    <location>
        <begin position="1"/>
        <end position="33"/>
    </location>
</feature>
<evidence type="ECO:0000313" key="4">
    <source>
        <dbReference type="Proteomes" id="UP001162060"/>
    </source>
</evidence>
<evidence type="ECO:0000256" key="1">
    <source>
        <dbReference type="SAM" id="MobiDB-lite"/>
    </source>
</evidence>
<organism evidence="3 4">
    <name type="scientific">Peronospora matthiolae</name>
    <dbReference type="NCBI Taxonomy" id="2874970"/>
    <lineage>
        <taxon>Eukaryota</taxon>
        <taxon>Sar</taxon>
        <taxon>Stramenopiles</taxon>
        <taxon>Oomycota</taxon>
        <taxon>Peronosporomycetes</taxon>
        <taxon>Peronosporales</taxon>
        <taxon>Peronosporaceae</taxon>
        <taxon>Peronospora</taxon>
    </lineage>
</organism>
<dbReference type="EMBL" id="CAKLBY020000227">
    <property type="protein sequence ID" value="CAK7937590.1"/>
    <property type="molecule type" value="Genomic_DNA"/>
</dbReference>
<dbReference type="Proteomes" id="UP001162060">
    <property type="component" value="Unassembled WGS sequence"/>
</dbReference>